<evidence type="ECO:0000256" key="1">
    <source>
        <dbReference type="SAM" id="Coils"/>
    </source>
</evidence>
<dbReference type="Proteomes" id="UP000186309">
    <property type="component" value="Chromosome"/>
</dbReference>
<dbReference type="AlphaFoldDB" id="A0A1U7CN43"/>
<keyword evidence="4" id="KW-1185">Reference proteome</keyword>
<evidence type="ECO:0000256" key="2">
    <source>
        <dbReference type="SAM" id="Phobius"/>
    </source>
</evidence>
<reference evidence="4" key="1">
    <citation type="submission" date="2016-12" db="EMBL/GenBank/DDBJ databases">
        <title>Comparative genomics of four Isosphaeraceae planctomycetes: a common pool of plasmids and glycoside hydrolase genes.</title>
        <authorList>
            <person name="Ivanova A."/>
        </authorList>
    </citation>
    <scope>NUCLEOTIDE SEQUENCE [LARGE SCALE GENOMIC DNA]</scope>
    <source>
        <strain evidence="4">PX4</strain>
    </source>
</reference>
<sequence>MPGATDFQEACRALALGVTMIAAFLGLRQWYERKGRGDLASPEEAGFFRRQDVRRWLGVGVMLALAVEVYIGSWVEPRVGGRGNPRFVVVWLVVLSLIIVMLGLALADWLATRAYAARQRKAIFREQLDELRQEIQRRVAERGGDSPPELPSEDD</sequence>
<protein>
    <submittedName>
        <fullName evidence="3">Uncharacterized protein</fullName>
    </submittedName>
</protein>
<dbReference type="EMBL" id="CP019082">
    <property type="protein sequence ID" value="APW60326.1"/>
    <property type="molecule type" value="Genomic_DNA"/>
</dbReference>
<gene>
    <name evidence="3" type="ORF">BSF38_01794</name>
</gene>
<organism evidence="3 4">
    <name type="scientific">Paludisphaera borealis</name>
    <dbReference type="NCBI Taxonomy" id="1387353"/>
    <lineage>
        <taxon>Bacteria</taxon>
        <taxon>Pseudomonadati</taxon>
        <taxon>Planctomycetota</taxon>
        <taxon>Planctomycetia</taxon>
        <taxon>Isosphaerales</taxon>
        <taxon>Isosphaeraceae</taxon>
        <taxon>Paludisphaera</taxon>
    </lineage>
</organism>
<accession>A0A1U7CN43</accession>
<keyword evidence="2" id="KW-0472">Membrane</keyword>
<keyword evidence="1" id="KW-0175">Coiled coil</keyword>
<feature type="coiled-coil region" evidence="1">
    <location>
        <begin position="114"/>
        <end position="141"/>
    </location>
</feature>
<dbReference type="OrthoDB" id="9863987at2"/>
<name>A0A1U7CN43_9BACT</name>
<evidence type="ECO:0000313" key="4">
    <source>
        <dbReference type="Proteomes" id="UP000186309"/>
    </source>
</evidence>
<keyword evidence="2" id="KW-0812">Transmembrane</keyword>
<keyword evidence="2" id="KW-1133">Transmembrane helix</keyword>
<feature type="transmembrane region" description="Helical" evidence="2">
    <location>
        <begin position="12"/>
        <end position="31"/>
    </location>
</feature>
<evidence type="ECO:0000313" key="3">
    <source>
        <dbReference type="EMBL" id="APW60326.1"/>
    </source>
</evidence>
<feature type="transmembrane region" description="Helical" evidence="2">
    <location>
        <begin position="56"/>
        <end position="75"/>
    </location>
</feature>
<feature type="transmembrane region" description="Helical" evidence="2">
    <location>
        <begin position="87"/>
        <end position="111"/>
    </location>
</feature>
<proteinExistence type="predicted"/>
<dbReference type="KEGG" id="pbor:BSF38_01794"/>
<dbReference type="RefSeq" id="WP_076344884.1">
    <property type="nucleotide sequence ID" value="NZ_CP019082.1"/>
</dbReference>